<keyword evidence="2" id="KW-1185">Reference proteome</keyword>
<organism evidence="1 2">
    <name type="scientific">Protopolystoma xenopodis</name>
    <dbReference type="NCBI Taxonomy" id="117903"/>
    <lineage>
        <taxon>Eukaryota</taxon>
        <taxon>Metazoa</taxon>
        <taxon>Spiralia</taxon>
        <taxon>Lophotrochozoa</taxon>
        <taxon>Platyhelminthes</taxon>
        <taxon>Monogenea</taxon>
        <taxon>Polyopisthocotylea</taxon>
        <taxon>Polystomatidea</taxon>
        <taxon>Polystomatidae</taxon>
        <taxon>Protopolystoma</taxon>
    </lineage>
</organism>
<evidence type="ECO:0000313" key="1">
    <source>
        <dbReference type="EMBL" id="VEL38990.1"/>
    </source>
</evidence>
<gene>
    <name evidence="1" type="ORF">PXEA_LOCUS32430</name>
</gene>
<dbReference type="AlphaFoldDB" id="A0A448XKQ9"/>
<evidence type="ECO:0000313" key="2">
    <source>
        <dbReference type="Proteomes" id="UP000784294"/>
    </source>
</evidence>
<protein>
    <submittedName>
        <fullName evidence="1">Uncharacterized protein</fullName>
    </submittedName>
</protein>
<proteinExistence type="predicted"/>
<comment type="caution">
    <text evidence="1">The sequence shown here is derived from an EMBL/GenBank/DDBJ whole genome shotgun (WGS) entry which is preliminary data.</text>
</comment>
<dbReference type="Proteomes" id="UP000784294">
    <property type="component" value="Unassembled WGS sequence"/>
</dbReference>
<dbReference type="EMBL" id="CAAALY010259698">
    <property type="protein sequence ID" value="VEL38990.1"/>
    <property type="molecule type" value="Genomic_DNA"/>
</dbReference>
<sequence length="112" mass="12557">MGTRSWSVFRESVTIWRRKSAAFALATDDPSFEPFWDRVKTVRFAKKPLKEGLWRSGGEASSHQLPNRLVCDVVGHFLNGLVLHPNPFGRLCLACVYASNSAPPGRRSNRGE</sequence>
<name>A0A448XKQ9_9PLAT</name>
<accession>A0A448XKQ9</accession>
<reference evidence="1" key="1">
    <citation type="submission" date="2018-11" db="EMBL/GenBank/DDBJ databases">
        <authorList>
            <consortium name="Pathogen Informatics"/>
        </authorList>
    </citation>
    <scope>NUCLEOTIDE SEQUENCE</scope>
</reference>